<keyword evidence="1" id="KW-0285">Flavoprotein</keyword>
<proteinExistence type="predicted"/>
<gene>
    <name evidence="5" type="ORF">BJ958_001664</name>
</gene>
<dbReference type="SUPFAM" id="SSF51905">
    <property type="entry name" value="FAD/NAD(P)-binding domain"/>
    <property type="match status" value="1"/>
</dbReference>
<dbReference type="InterPro" id="IPR036188">
    <property type="entry name" value="FAD/NAD-bd_sf"/>
</dbReference>
<dbReference type="PRINTS" id="PR00368">
    <property type="entry name" value="FADPNR"/>
</dbReference>
<reference evidence="5 6" key="1">
    <citation type="submission" date="2020-07" db="EMBL/GenBank/DDBJ databases">
        <title>Sequencing the genomes of 1000 actinobacteria strains.</title>
        <authorList>
            <person name="Klenk H.-P."/>
        </authorList>
    </citation>
    <scope>NUCLEOTIDE SEQUENCE [LARGE SCALE GENOMIC DNA]</scope>
    <source>
        <strain evidence="5 6">DSM 19082</strain>
    </source>
</reference>
<dbReference type="GO" id="GO:0004791">
    <property type="term" value="F:thioredoxin-disulfide reductase (NADPH) activity"/>
    <property type="evidence" value="ECO:0007669"/>
    <property type="project" value="UniProtKB-EC"/>
</dbReference>
<keyword evidence="6" id="KW-1185">Reference proteome</keyword>
<comment type="caution">
    <text evidence="5">The sequence shown here is derived from an EMBL/GenBank/DDBJ whole genome shotgun (WGS) entry which is preliminary data.</text>
</comment>
<evidence type="ECO:0000313" key="6">
    <source>
        <dbReference type="Proteomes" id="UP000582231"/>
    </source>
</evidence>
<protein>
    <submittedName>
        <fullName evidence="5">Thioredoxin reductase</fullName>
    </submittedName>
</protein>
<dbReference type="InterPro" id="IPR023753">
    <property type="entry name" value="FAD/NAD-binding_dom"/>
</dbReference>
<evidence type="ECO:0000256" key="3">
    <source>
        <dbReference type="ARBA" id="ARBA00048132"/>
    </source>
</evidence>
<dbReference type="AlphaFoldDB" id="A0A852RHE9"/>
<sequence length="319" mass="33023">MSTPTSSFDVAVIGGGPAGLSAALVLTRARRSVVVIDAGRPRNAPASRMHGFLSRDGMAPADLLAAGRDEVARYGGELVTDTVAGLMTSANGRFGLLLGSGRGLAARRLLVTTGLTDRVPDLPGVAERWGKDLLHCPYCHGHEVRDQPLGVLGGTPGAVAHAQLVRQWSDDVVFFAHTTRLTDVEREQLTARAIGIVEGTVGGLVVDDDRLSGVRLADGRLVARSAVFVRPGLAGNDDFVRGLGGQADEDGWPLVDAGGRTTVDGVWAAGNASNPRAQVITAAGEGSAAAIAINNDLTDEDVRDAVDAFRAGLPVRSAT</sequence>
<organism evidence="5 6">
    <name type="scientific">Nocardioides kongjuensis</name>
    <dbReference type="NCBI Taxonomy" id="349522"/>
    <lineage>
        <taxon>Bacteria</taxon>
        <taxon>Bacillati</taxon>
        <taxon>Actinomycetota</taxon>
        <taxon>Actinomycetes</taxon>
        <taxon>Propionibacteriales</taxon>
        <taxon>Nocardioidaceae</taxon>
        <taxon>Nocardioides</taxon>
    </lineage>
</organism>
<dbReference type="RefSeq" id="WP_179726409.1">
    <property type="nucleotide sequence ID" value="NZ_BAABEF010000001.1"/>
</dbReference>
<name>A0A852RHE9_9ACTN</name>
<dbReference type="Gene3D" id="3.50.50.60">
    <property type="entry name" value="FAD/NAD(P)-binding domain"/>
    <property type="match status" value="2"/>
</dbReference>
<dbReference type="PANTHER" id="PTHR48105">
    <property type="entry name" value="THIOREDOXIN REDUCTASE 1-RELATED-RELATED"/>
    <property type="match status" value="1"/>
</dbReference>
<dbReference type="Proteomes" id="UP000582231">
    <property type="component" value="Unassembled WGS sequence"/>
</dbReference>
<evidence type="ECO:0000256" key="1">
    <source>
        <dbReference type="ARBA" id="ARBA00022630"/>
    </source>
</evidence>
<evidence type="ECO:0000313" key="5">
    <source>
        <dbReference type="EMBL" id="NYD30118.1"/>
    </source>
</evidence>
<dbReference type="InterPro" id="IPR050097">
    <property type="entry name" value="Ferredoxin-NADP_redctase_2"/>
</dbReference>
<feature type="domain" description="FAD/NAD(P)-binding" evidence="4">
    <location>
        <begin position="8"/>
        <end position="285"/>
    </location>
</feature>
<comment type="catalytic activity">
    <reaction evidence="3">
        <text>[thioredoxin]-dithiol + NADP(+) = [thioredoxin]-disulfide + NADPH + H(+)</text>
        <dbReference type="Rhea" id="RHEA:20345"/>
        <dbReference type="Rhea" id="RHEA-COMP:10698"/>
        <dbReference type="Rhea" id="RHEA-COMP:10700"/>
        <dbReference type="ChEBI" id="CHEBI:15378"/>
        <dbReference type="ChEBI" id="CHEBI:29950"/>
        <dbReference type="ChEBI" id="CHEBI:50058"/>
        <dbReference type="ChEBI" id="CHEBI:57783"/>
        <dbReference type="ChEBI" id="CHEBI:58349"/>
        <dbReference type="EC" id="1.8.1.9"/>
    </reaction>
</comment>
<evidence type="ECO:0000259" key="4">
    <source>
        <dbReference type="Pfam" id="PF07992"/>
    </source>
</evidence>
<keyword evidence="2" id="KW-0560">Oxidoreductase</keyword>
<dbReference type="PRINTS" id="PR00469">
    <property type="entry name" value="PNDRDTASEII"/>
</dbReference>
<dbReference type="EMBL" id="JACCBF010000001">
    <property type="protein sequence ID" value="NYD30118.1"/>
    <property type="molecule type" value="Genomic_DNA"/>
</dbReference>
<dbReference type="Pfam" id="PF07992">
    <property type="entry name" value="Pyr_redox_2"/>
    <property type="match status" value="1"/>
</dbReference>
<evidence type="ECO:0000256" key="2">
    <source>
        <dbReference type="ARBA" id="ARBA00023002"/>
    </source>
</evidence>
<accession>A0A852RHE9</accession>